<proteinExistence type="predicted"/>
<comment type="caution">
    <text evidence="1">The sequence shown here is derived from an EMBL/GenBank/DDBJ whole genome shotgun (WGS) entry which is preliminary data.</text>
</comment>
<organism evidence="1 2">
    <name type="scientific">Clostridium beijerinckii</name>
    <name type="common">Clostridium MP</name>
    <dbReference type="NCBI Taxonomy" id="1520"/>
    <lineage>
        <taxon>Bacteria</taxon>
        <taxon>Bacillati</taxon>
        <taxon>Bacillota</taxon>
        <taxon>Clostridia</taxon>
        <taxon>Eubacteriales</taxon>
        <taxon>Clostridiaceae</taxon>
        <taxon>Clostridium</taxon>
    </lineage>
</organism>
<name>A0AAX0BA31_CLOBE</name>
<protein>
    <submittedName>
        <fullName evidence="1">Uncharacterized protein</fullName>
    </submittedName>
</protein>
<accession>A0AAX0BA31</accession>
<reference evidence="1" key="2">
    <citation type="journal article" date="2022" name="Nat. Biotechnol.">
        <title>Carbon-negative production of acetone and isopropanol by gas fermentation at industrial pilot scale.</title>
        <authorList>
            <person name="Liew F.E."/>
            <person name="Nogle R."/>
            <person name="Abdalla T."/>
            <person name="Rasor B.J."/>
            <person name="Canter C."/>
            <person name="Jensen R.O."/>
            <person name="Wang L."/>
            <person name="Strutz J."/>
            <person name="Chirania P."/>
            <person name="De Tissera S."/>
            <person name="Mueller A.P."/>
            <person name="Ruan Z."/>
            <person name="Gao A."/>
            <person name="Tran L."/>
            <person name="Engle N.L."/>
            <person name="Bromley J.C."/>
            <person name="Daniell J."/>
            <person name="Conrado R."/>
            <person name="Tschaplinski T.J."/>
            <person name="Giannone R.J."/>
            <person name="Hettich R.L."/>
            <person name="Karim A.S."/>
            <person name="Simpson S.D."/>
            <person name="Brown S.D."/>
            <person name="Leang C."/>
            <person name="Jewett M.C."/>
            <person name="Kopke M."/>
        </authorList>
    </citation>
    <scope>NUCLEOTIDE SEQUENCE</scope>
    <source>
        <strain evidence="1">DJ080</strain>
    </source>
</reference>
<reference evidence="1" key="1">
    <citation type="submission" date="2020-05" db="EMBL/GenBank/DDBJ databases">
        <authorList>
            <person name="Brown S."/>
            <person name="Huntemann M."/>
            <person name="Clum A."/>
            <person name="Spunde A."/>
            <person name="Palaniappan K."/>
            <person name="Ritter S."/>
            <person name="Mikhailova N."/>
            <person name="Chen I.-M."/>
            <person name="Stamatis D."/>
            <person name="Reddy T."/>
            <person name="O'Malley R."/>
            <person name="Daum C."/>
            <person name="Shapiro N."/>
            <person name="Ivanova N."/>
            <person name="Kyrpides N."/>
            <person name="Woyke T."/>
        </authorList>
    </citation>
    <scope>NUCLEOTIDE SEQUENCE</scope>
    <source>
        <strain evidence="1">DJ080</strain>
    </source>
</reference>
<dbReference type="Proteomes" id="UP001193748">
    <property type="component" value="Unassembled WGS sequence"/>
</dbReference>
<dbReference type="EMBL" id="JABSWW010000001">
    <property type="protein sequence ID" value="NRT92080.1"/>
    <property type="molecule type" value="Genomic_DNA"/>
</dbReference>
<dbReference type="AlphaFoldDB" id="A0AAX0BA31"/>
<sequence>MNNKKYYQDFFNGMDIFEGEENIIIDPATLESYSTL</sequence>
<evidence type="ECO:0000313" key="1">
    <source>
        <dbReference type="EMBL" id="NRT92080.1"/>
    </source>
</evidence>
<gene>
    <name evidence="1" type="ORF">B0H41_005759</name>
</gene>
<evidence type="ECO:0000313" key="2">
    <source>
        <dbReference type="Proteomes" id="UP001193748"/>
    </source>
</evidence>